<feature type="domain" description="Glycosyl hydrolase family 13 catalytic" evidence="1">
    <location>
        <begin position="158"/>
        <end position="523"/>
    </location>
</feature>
<name>A0A401Z8V0_9CHLR</name>
<dbReference type="PANTHER" id="PTHR43002">
    <property type="entry name" value="GLYCOGEN DEBRANCHING ENZYME"/>
    <property type="match status" value="1"/>
</dbReference>
<proteinExistence type="predicted"/>
<reference evidence="3" key="1">
    <citation type="submission" date="2018-12" db="EMBL/GenBank/DDBJ databases">
        <title>Tengunoibacter tsumagoiensis gen. nov., sp. nov., Dictyobacter kobayashii sp. nov., D. alpinus sp. nov., and D. joshuensis sp. nov. and description of Dictyobacteraceae fam. nov. within the order Ktedonobacterales isolated from Tengu-no-mugimeshi.</title>
        <authorList>
            <person name="Wang C.M."/>
            <person name="Zheng Y."/>
            <person name="Sakai Y."/>
            <person name="Toyoda A."/>
            <person name="Minakuchi Y."/>
            <person name="Abe K."/>
            <person name="Yokota A."/>
            <person name="Yabe S."/>
        </authorList>
    </citation>
    <scope>NUCLEOTIDE SEQUENCE [LARGE SCALE GENOMIC DNA]</scope>
    <source>
        <strain evidence="3">S-27</strain>
    </source>
</reference>
<evidence type="ECO:0000313" key="3">
    <source>
        <dbReference type="Proteomes" id="UP000287224"/>
    </source>
</evidence>
<keyword evidence="3" id="KW-1185">Reference proteome</keyword>
<dbReference type="GO" id="GO:0005975">
    <property type="term" value="P:carbohydrate metabolic process"/>
    <property type="evidence" value="ECO:0007669"/>
    <property type="project" value="InterPro"/>
</dbReference>
<dbReference type="AlphaFoldDB" id="A0A401Z8V0"/>
<sequence length="623" mass="71894">MINLREVGAYARPANQDGVDITFGIYLPGITAQDGYEVHVQVLHKADHFYENILPRDFSLHYQEGAANDLWHVDVHLSLEEGTHFGLSGTYLYRYQLLQKEPDSEEKRVVTRWFTDPFALATDIGLLSSVVTPESFPPFEWTDQDWKTPELADLVVYELNVEEFNSNFAGVIERIPYLKSLGVNCLELMPITSLKLNFNWGYEPLHYFAPYERWGGIQGLKQLVNACHNEGIAVILDVVYQHVDASFPYNLIYKDTGLESPMIGGDGPFGPEIDFSKDFAREYIQTANCHWLHEYHVDGFRYDEVTDLYDGPMGIQYAHIAYNTYNESLKIPRFTPTGSAGEYSRLIQCTEAQNRPQEILKDTFSTSTWQDSLRCMAEGMAETGTVDEHFVHHVVLDQNYTGYPYTKTVQDIEGQPVDMPVMPFQYLENHDNSQLISHVAILPDDVPFGDRSQFYKLQPFAIALYTCEGTPMLWQGQEFAQNYVLPTKGRARVCYQRNVSWEYFYDEYGIPLVQLYRTLGSLRRNYAALRSRESFYYSAESRIEDKIVAYRRHHSENGQVALVFLNFSDEPQTIGVPFPCTGTYREMIDHQKRVEPYEIEVSEENQMFEVEVPGHYGFVFIKE</sequence>
<dbReference type="InterPro" id="IPR006048">
    <property type="entry name" value="A-amylase/branching_C"/>
</dbReference>
<accession>A0A401Z8V0</accession>
<dbReference type="SUPFAM" id="SSF51011">
    <property type="entry name" value="Glycosyl hydrolase domain"/>
    <property type="match status" value="1"/>
</dbReference>
<dbReference type="SMART" id="SM00642">
    <property type="entry name" value="Aamy"/>
    <property type="match status" value="1"/>
</dbReference>
<dbReference type="Pfam" id="PF02806">
    <property type="entry name" value="Alpha-amylase_C"/>
    <property type="match status" value="1"/>
</dbReference>
<evidence type="ECO:0000313" key="2">
    <source>
        <dbReference type="EMBL" id="GCE03253.1"/>
    </source>
</evidence>
<protein>
    <recommendedName>
        <fullName evidence="1">Glycosyl hydrolase family 13 catalytic domain-containing protein</fullName>
    </recommendedName>
</protein>
<gene>
    <name evidence="2" type="ORF">KDAU_05820</name>
</gene>
<dbReference type="InterPro" id="IPR017853">
    <property type="entry name" value="GH"/>
</dbReference>
<dbReference type="RefSeq" id="WP_126594548.1">
    <property type="nucleotide sequence ID" value="NZ_BIFQ01000001.1"/>
</dbReference>
<dbReference type="Proteomes" id="UP000287224">
    <property type="component" value="Unassembled WGS sequence"/>
</dbReference>
<dbReference type="GO" id="GO:0043169">
    <property type="term" value="F:cation binding"/>
    <property type="evidence" value="ECO:0007669"/>
    <property type="project" value="InterPro"/>
</dbReference>
<organism evidence="2 3">
    <name type="scientific">Dictyobacter aurantiacus</name>
    <dbReference type="NCBI Taxonomy" id="1936993"/>
    <lineage>
        <taxon>Bacteria</taxon>
        <taxon>Bacillati</taxon>
        <taxon>Chloroflexota</taxon>
        <taxon>Ktedonobacteria</taxon>
        <taxon>Ktedonobacterales</taxon>
        <taxon>Dictyobacteraceae</taxon>
        <taxon>Dictyobacter</taxon>
    </lineage>
</organism>
<dbReference type="InterPro" id="IPR006047">
    <property type="entry name" value="GH13_cat_dom"/>
</dbReference>
<dbReference type="OrthoDB" id="9800174at2"/>
<dbReference type="EMBL" id="BIFQ01000001">
    <property type="protein sequence ID" value="GCE03253.1"/>
    <property type="molecule type" value="Genomic_DNA"/>
</dbReference>
<comment type="caution">
    <text evidence="2">The sequence shown here is derived from an EMBL/GenBank/DDBJ whole genome shotgun (WGS) entry which is preliminary data.</text>
</comment>
<dbReference type="GO" id="GO:0003824">
    <property type="term" value="F:catalytic activity"/>
    <property type="evidence" value="ECO:0007669"/>
    <property type="project" value="InterPro"/>
</dbReference>
<dbReference type="Gene3D" id="3.20.20.80">
    <property type="entry name" value="Glycosidases"/>
    <property type="match status" value="1"/>
</dbReference>
<dbReference type="SUPFAM" id="SSF51445">
    <property type="entry name" value="(Trans)glycosidases"/>
    <property type="match status" value="1"/>
</dbReference>
<dbReference type="Pfam" id="PF00128">
    <property type="entry name" value="Alpha-amylase"/>
    <property type="match status" value="1"/>
</dbReference>
<evidence type="ECO:0000259" key="1">
    <source>
        <dbReference type="SMART" id="SM00642"/>
    </source>
</evidence>